<dbReference type="Gene3D" id="3.90.1520.10">
    <property type="entry name" value="H-NOX domain"/>
    <property type="match status" value="1"/>
</dbReference>
<evidence type="ECO:0000256" key="3">
    <source>
        <dbReference type="ARBA" id="ARBA00022490"/>
    </source>
</evidence>
<name>A0A8W8LG26_MAGGI</name>
<keyword evidence="6 8" id="KW-0456">Lyase</keyword>
<dbReference type="SUPFAM" id="SSF55073">
    <property type="entry name" value="Nucleotide cyclase"/>
    <property type="match status" value="1"/>
</dbReference>
<keyword evidence="5" id="KW-0342">GTP-binding</keyword>
<evidence type="ECO:0000256" key="7">
    <source>
        <dbReference type="ARBA" id="ARBA00023293"/>
    </source>
</evidence>
<dbReference type="FunFam" id="3.30.450.260:FF:000002">
    <property type="entry name" value="guanylate cyclase soluble subunit alpha-2"/>
    <property type="match status" value="1"/>
</dbReference>
<dbReference type="GO" id="GO:0019934">
    <property type="term" value="P:cGMP-mediated signaling"/>
    <property type="evidence" value="ECO:0007669"/>
    <property type="project" value="TreeGrafter"/>
</dbReference>
<protein>
    <recommendedName>
        <fullName evidence="2">guanylate cyclase</fullName>
        <ecNumber evidence="2">4.6.1.2</ecNumber>
    </recommendedName>
</protein>
<dbReference type="InterPro" id="IPR024096">
    <property type="entry name" value="NO_sig/Golgi_transp_ligand-bd"/>
</dbReference>
<dbReference type="InterPro" id="IPR029787">
    <property type="entry name" value="Nucleotide_cyclase"/>
</dbReference>
<dbReference type="GO" id="GO:0020037">
    <property type="term" value="F:heme binding"/>
    <property type="evidence" value="ECO:0007669"/>
    <property type="project" value="InterPro"/>
</dbReference>
<comment type="similarity">
    <text evidence="8">Belongs to the adenylyl cyclase class-4/guanylyl cyclase family.</text>
</comment>
<accession>A0A8W8LG26</accession>
<dbReference type="SMART" id="SM00044">
    <property type="entry name" value="CYCc"/>
    <property type="match status" value="1"/>
</dbReference>
<dbReference type="InterPro" id="IPR001054">
    <property type="entry name" value="A/G_cyclase"/>
</dbReference>
<dbReference type="PANTHER" id="PTHR45655">
    <property type="entry name" value="GUANYLATE CYCLASE SOLUBLE SUBUNIT BETA-2"/>
    <property type="match status" value="1"/>
</dbReference>
<evidence type="ECO:0000256" key="5">
    <source>
        <dbReference type="ARBA" id="ARBA00023134"/>
    </source>
</evidence>
<evidence type="ECO:0000256" key="4">
    <source>
        <dbReference type="ARBA" id="ARBA00022741"/>
    </source>
</evidence>
<dbReference type="PANTHER" id="PTHR45655:SF6">
    <property type="entry name" value="HEAD-SPECIFIC GUANYLATE CYCLASE"/>
    <property type="match status" value="1"/>
</dbReference>
<dbReference type="Gene3D" id="6.10.250.780">
    <property type="match status" value="1"/>
</dbReference>
<dbReference type="PROSITE" id="PS00452">
    <property type="entry name" value="GUANYLATE_CYCLASE_1"/>
    <property type="match status" value="1"/>
</dbReference>
<dbReference type="Proteomes" id="UP000005408">
    <property type="component" value="Unassembled WGS sequence"/>
</dbReference>
<dbReference type="InterPro" id="IPR018297">
    <property type="entry name" value="A/G_cyclase_CS"/>
</dbReference>
<evidence type="ECO:0000313" key="12">
    <source>
        <dbReference type="Proteomes" id="UP000005408"/>
    </source>
</evidence>
<evidence type="ECO:0000256" key="8">
    <source>
        <dbReference type="RuleBase" id="RU000405"/>
    </source>
</evidence>
<evidence type="ECO:0000256" key="1">
    <source>
        <dbReference type="ARBA" id="ARBA00004496"/>
    </source>
</evidence>
<dbReference type="EnsemblMetazoa" id="G27351.3">
    <property type="protein sequence ID" value="G27351.3:cds"/>
    <property type="gene ID" value="G27351"/>
</dbReference>
<dbReference type="Pfam" id="PF07700">
    <property type="entry name" value="HNOB"/>
    <property type="match status" value="1"/>
</dbReference>
<proteinExistence type="inferred from homology"/>
<dbReference type="Pfam" id="PF07701">
    <property type="entry name" value="HNOBA"/>
    <property type="match status" value="1"/>
</dbReference>
<keyword evidence="3" id="KW-0963">Cytoplasm</keyword>
<evidence type="ECO:0000256" key="6">
    <source>
        <dbReference type="ARBA" id="ARBA00023239"/>
    </source>
</evidence>
<dbReference type="GO" id="GO:0008074">
    <property type="term" value="C:guanylate cyclase complex, soluble"/>
    <property type="evidence" value="ECO:0007669"/>
    <property type="project" value="TreeGrafter"/>
</dbReference>
<keyword evidence="12" id="KW-1185">Reference proteome</keyword>
<dbReference type="FunFam" id="3.30.70.1230:FF:000007">
    <property type="entry name" value="Guanylate cyclase soluble subunit alpha-3"/>
    <property type="match status" value="1"/>
</dbReference>
<feature type="region of interest" description="Disordered" evidence="9">
    <location>
        <begin position="78"/>
        <end position="120"/>
    </location>
</feature>
<dbReference type="InterPro" id="IPR038158">
    <property type="entry name" value="H-NOX_domain_sf"/>
</dbReference>
<feature type="domain" description="Guanylate cyclase" evidence="10">
    <location>
        <begin position="565"/>
        <end position="692"/>
    </location>
</feature>
<dbReference type="GO" id="GO:0005525">
    <property type="term" value="F:GTP binding"/>
    <property type="evidence" value="ECO:0007669"/>
    <property type="project" value="UniProtKB-KW"/>
</dbReference>
<dbReference type="CDD" id="cd07302">
    <property type="entry name" value="CHD"/>
    <property type="match status" value="1"/>
</dbReference>
<dbReference type="SUPFAM" id="SSF111126">
    <property type="entry name" value="Ligand-binding domain in the NO signalling and Golgi transport"/>
    <property type="match status" value="1"/>
</dbReference>
<dbReference type="PROSITE" id="PS50125">
    <property type="entry name" value="GUANYLATE_CYCLASE_2"/>
    <property type="match status" value="1"/>
</dbReference>
<evidence type="ECO:0000256" key="2">
    <source>
        <dbReference type="ARBA" id="ARBA00012202"/>
    </source>
</evidence>
<reference evidence="11" key="1">
    <citation type="submission" date="2022-08" db="UniProtKB">
        <authorList>
            <consortium name="EnsemblMetazoa"/>
        </authorList>
    </citation>
    <scope>IDENTIFICATION</scope>
    <source>
        <strain evidence="11">05x7-T-G4-1.051#20</strain>
    </source>
</reference>
<dbReference type="Gene3D" id="3.30.70.1230">
    <property type="entry name" value="Nucleotide cyclase"/>
    <property type="match status" value="1"/>
</dbReference>
<dbReference type="GO" id="GO:0004383">
    <property type="term" value="F:guanylate cyclase activity"/>
    <property type="evidence" value="ECO:0007669"/>
    <property type="project" value="UniProtKB-EC"/>
</dbReference>
<dbReference type="InterPro" id="IPR011645">
    <property type="entry name" value="HNOB_dom_associated"/>
</dbReference>
<sequence>MGCTMSCQGQVPKLIDAENAVCPFALKHGKGNSVEHGDNVVPVESSPGDNKLVTENSRNKLNKDDKIEVCDATKDRDVNESGRVPSIGNTSNPGICDSPKRKTSTLSTVSTASSVGSEDNELSEKKVDLIGLIESVGTLLLPTTGFVCRAVQILMTSCDQDIQNKMRDDTGENDVKFTTAFNEENRHTPLEQDELLAFSTHVAKFSDKLDQRTTLCRLGEEYAKLCLSEYRRSLSVLGSNMVEFFSNLDGFHYHILKSSKFNVQRPPSFRCESSPNNVTLHIYTERSMMLDYYAGIVSYVSNSMFNLNVKVTVHPNETNTSLHHIMNVETSTKTCAKKCTCCKICSHHSSYSNDPEDLRIGFDTFCETFPFHLIMNRNLEISQLGSALMKIVRSDADSKDLIFSRLFNVIRPEIKQLTFSALLSRVNFAFLIETKICPSDIHSVHKGTMLKGQLIFLAESDSLMFLGSPSIEKLDELISKGLYISDVPIHDATRDVILVGEQTKAQDGLTKRMEQIKKSILEGSEAVKVEKHKNVELLNMIFPEAIAMKLWRGEPIQPTKVDDVTMLFSDIVGFTAICATCTPMMVVNMLNSLYTQFDHYCGMLDVYKVETIGDAYCVAGGLHRKSKYHAQQIAWMGLKMMETAKNELSHDGNVIRMRIGIHTGSVLAGVVGARMPRYCLFGNNVNLANKFESGSEPTKINISPTTYGCIKDIEGFKFTPRTREDLPSGFPPEIEEVCYFLDGYEHPNFAGCDDTEFDHIDIALQELNLAKEVT</sequence>
<dbReference type="Pfam" id="PF00211">
    <property type="entry name" value="Guanylate_cyc"/>
    <property type="match status" value="1"/>
</dbReference>
<dbReference type="GO" id="GO:0070482">
    <property type="term" value="P:response to oxygen levels"/>
    <property type="evidence" value="ECO:0007669"/>
    <property type="project" value="TreeGrafter"/>
</dbReference>
<dbReference type="AlphaFoldDB" id="A0A8W8LG26"/>
<evidence type="ECO:0000256" key="9">
    <source>
        <dbReference type="SAM" id="MobiDB-lite"/>
    </source>
</evidence>
<keyword evidence="4" id="KW-0547">Nucleotide-binding</keyword>
<evidence type="ECO:0000313" key="11">
    <source>
        <dbReference type="EnsemblMetazoa" id="G27351.3:cds"/>
    </source>
</evidence>
<keyword evidence="7" id="KW-0141">cGMP biosynthesis</keyword>
<feature type="compositionally biased region" description="Low complexity" evidence="9">
    <location>
        <begin position="104"/>
        <end position="117"/>
    </location>
</feature>
<dbReference type="OMA" id="CQEVGSE"/>
<dbReference type="Gene3D" id="3.30.450.260">
    <property type="entry name" value="Haem NO binding associated domain"/>
    <property type="match status" value="1"/>
</dbReference>
<organism evidence="11 12">
    <name type="scientific">Magallana gigas</name>
    <name type="common">Pacific oyster</name>
    <name type="synonym">Crassostrea gigas</name>
    <dbReference type="NCBI Taxonomy" id="29159"/>
    <lineage>
        <taxon>Eukaryota</taxon>
        <taxon>Metazoa</taxon>
        <taxon>Spiralia</taxon>
        <taxon>Lophotrochozoa</taxon>
        <taxon>Mollusca</taxon>
        <taxon>Bivalvia</taxon>
        <taxon>Autobranchia</taxon>
        <taxon>Pteriomorphia</taxon>
        <taxon>Ostreida</taxon>
        <taxon>Ostreoidea</taxon>
        <taxon>Ostreidae</taxon>
        <taxon>Magallana</taxon>
    </lineage>
</organism>
<dbReference type="InterPro" id="IPR011644">
    <property type="entry name" value="Heme_NO-bd"/>
</dbReference>
<comment type="subcellular location">
    <subcellularLocation>
        <location evidence="1">Cytoplasm</location>
    </subcellularLocation>
</comment>
<dbReference type="OrthoDB" id="6127067at2759"/>
<dbReference type="EC" id="4.6.1.2" evidence="2"/>
<dbReference type="InterPro" id="IPR042463">
    <property type="entry name" value="HNOB_dom_associated_sf"/>
</dbReference>
<evidence type="ECO:0000259" key="10">
    <source>
        <dbReference type="PROSITE" id="PS50125"/>
    </source>
</evidence>